<dbReference type="Gene3D" id="1.10.10.10">
    <property type="entry name" value="Winged helix-like DNA-binding domain superfamily/Winged helix DNA-binding domain"/>
    <property type="match status" value="1"/>
</dbReference>
<organism evidence="7 8">
    <name type="scientific">Desulfarculus baarsii (strain ATCC 33931 / DSM 2075 / LMG 7858 / VKM B-1802 / 2st14)</name>
    <dbReference type="NCBI Taxonomy" id="644282"/>
    <lineage>
        <taxon>Bacteria</taxon>
        <taxon>Pseudomonadati</taxon>
        <taxon>Thermodesulfobacteriota</taxon>
        <taxon>Desulfarculia</taxon>
        <taxon>Desulfarculales</taxon>
        <taxon>Desulfarculaceae</taxon>
        <taxon>Desulfarculus</taxon>
    </lineage>
</organism>
<dbReference type="KEGG" id="dbr:Deba_1212"/>
<sequence length="476" mass="51521">MDRRQLFRQAAADMLALDLAGRPRARRAGVAEAVRPEDHAGQVAPETAQALRVLARAVVDAVLATPRQGLDAAEAARIIEAAAREHLPTQAGPAQAWRAKLAGRIPTLLDLPRLAELAASGLCLPPLAVVRQTAADVAMVGGRSPEFAELLAKVERLAGIDLPVALEGETGTGKELIARRLHQLSPRRQGPFLAVNCAAVPEALVESELFGHEKGAFTGADKPRLGHMRAAKGGTLFLDEINEASPVFQRKLLRALDQMAVLPLGASRTEALDFRLITASSENLAQAVEDGRFSRPLFYRLQVLWLELPPLRRRLEDLPALIEHFRGQACLAAKCTRRLGPEALAALLAHDWPGNVRQLRNVVMRAVALAPRFEIGLDDLPPDLRPARAPRQAAGLQRRLSQLGGSLAAKAPVLATLLHARRGDFLFNKDLREALDVSDSTAKGLLRELAEAGLVQASGQRGGRRYLVDFSEDKEE</sequence>
<dbReference type="InterPro" id="IPR036390">
    <property type="entry name" value="WH_DNA-bd_sf"/>
</dbReference>
<dbReference type="Gene3D" id="3.40.50.300">
    <property type="entry name" value="P-loop containing nucleotide triphosphate hydrolases"/>
    <property type="match status" value="1"/>
</dbReference>
<dbReference type="RefSeq" id="WP_013258034.1">
    <property type="nucleotide sequence ID" value="NC_014365.1"/>
</dbReference>
<evidence type="ECO:0000256" key="5">
    <source>
        <dbReference type="ARBA" id="ARBA00023163"/>
    </source>
</evidence>
<dbReference type="InterPro" id="IPR025944">
    <property type="entry name" value="Sigma_54_int_dom_CS"/>
</dbReference>
<dbReference type="STRING" id="644282.Deba_1212"/>
<evidence type="ECO:0000313" key="8">
    <source>
        <dbReference type="Proteomes" id="UP000009047"/>
    </source>
</evidence>
<protein>
    <submittedName>
        <fullName evidence="7">Sigma54 specific transcriptional regulator</fullName>
    </submittedName>
</protein>
<dbReference type="PROSITE" id="PS50045">
    <property type="entry name" value="SIGMA54_INTERACT_4"/>
    <property type="match status" value="1"/>
</dbReference>
<dbReference type="SUPFAM" id="SSF52540">
    <property type="entry name" value="P-loop containing nucleoside triphosphate hydrolases"/>
    <property type="match status" value="1"/>
</dbReference>
<keyword evidence="5" id="KW-0804">Transcription</keyword>
<dbReference type="SUPFAM" id="SSF46785">
    <property type="entry name" value="Winged helix' DNA-binding domain"/>
    <property type="match status" value="1"/>
</dbReference>
<evidence type="ECO:0000259" key="6">
    <source>
        <dbReference type="PROSITE" id="PS50045"/>
    </source>
</evidence>
<dbReference type="AlphaFoldDB" id="E1QFX0"/>
<reference evidence="7 8" key="1">
    <citation type="journal article" date="2010" name="Stand. Genomic Sci.">
        <title>Complete genome sequence of Desulfarculus baarsii type strain (2st14).</title>
        <authorList>
            <person name="Sun H."/>
            <person name="Spring S."/>
            <person name="Lapidus A."/>
            <person name="Davenport K."/>
            <person name="Del Rio T.G."/>
            <person name="Tice H."/>
            <person name="Nolan M."/>
            <person name="Copeland A."/>
            <person name="Cheng J.F."/>
            <person name="Lucas S."/>
            <person name="Tapia R."/>
            <person name="Goodwin L."/>
            <person name="Pitluck S."/>
            <person name="Ivanova N."/>
            <person name="Pagani I."/>
            <person name="Mavromatis K."/>
            <person name="Ovchinnikova G."/>
            <person name="Pati A."/>
            <person name="Chen A."/>
            <person name="Palaniappan K."/>
            <person name="Hauser L."/>
            <person name="Chang Y.J."/>
            <person name="Jeffries C.D."/>
            <person name="Detter J.C."/>
            <person name="Han C."/>
            <person name="Rohde M."/>
            <person name="Brambilla E."/>
            <person name="Goker M."/>
            <person name="Woyke T."/>
            <person name="Bristow J."/>
            <person name="Eisen J.A."/>
            <person name="Markowitz V."/>
            <person name="Hugenholtz P."/>
            <person name="Kyrpides N.C."/>
            <person name="Klenk H.P."/>
            <person name="Land M."/>
        </authorList>
    </citation>
    <scope>NUCLEOTIDE SEQUENCE [LARGE SCALE GENOMIC DNA]</scope>
    <source>
        <strain evidence="8">ATCC 33931 / DSM 2075 / LMG 7858 / VKM B-1802 / 2st14</strain>
    </source>
</reference>
<keyword evidence="4" id="KW-0238">DNA-binding</keyword>
<dbReference type="InterPro" id="IPR002078">
    <property type="entry name" value="Sigma_54_int"/>
</dbReference>
<dbReference type="eggNOG" id="COG3829">
    <property type="taxonomic scope" value="Bacteria"/>
</dbReference>
<keyword evidence="3" id="KW-0805">Transcription regulation</keyword>
<dbReference type="Pfam" id="PF00158">
    <property type="entry name" value="Sigma54_activat"/>
    <property type="match status" value="1"/>
</dbReference>
<dbReference type="GO" id="GO:0006355">
    <property type="term" value="P:regulation of DNA-templated transcription"/>
    <property type="evidence" value="ECO:0007669"/>
    <property type="project" value="InterPro"/>
</dbReference>
<evidence type="ECO:0000313" key="7">
    <source>
        <dbReference type="EMBL" id="ADK84580.1"/>
    </source>
</evidence>
<evidence type="ECO:0000256" key="4">
    <source>
        <dbReference type="ARBA" id="ARBA00023125"/>
    </source>
</evidence>
<dbReference type="InterPro" id="IPR058031">
    <property type="entry name" value="AAA_lid_NorR"/>
</dbReference>
<dbReference type="PANTHER" id="PTHR32071:SF57">
    <property type="entry name" value="C4-DICARBOXYLATE TRANSPORT TRANSCRIPTIONAL REGULATORY PROTEIN DCTD"/>
    <property type="match status" value="1"/>
</dbReference>
<accession>E1QFX0</accession>
<dbReference type="GO" id="GO:0003677">
    <property type="term" value="F:DNA binding"/>
    <property type="evidence" value="ECO:0007669"/>
    <property type="project" value="UniProtKB-KW"/>
</dbReference>
<dbReference type="Pfam" id="PF25601">
    <property type="entry name" value="AAA_lid_14"/>
    <property type="match status" value="1"/>
</dbReference>
<evidence type="ECO:0000256" key="2">
    <source>
        <dbReference type="ARBA" id="ARBA00022840"/>
    </source>
</evidence>
<dbReference type="InterPro" id="IPR003593">
    <property type="entry name" value="AAA+_ATPase"/>
</dbReference>
<dbReference type="FunFam" id="3.40.50.300:FF:000006">
    <property type="entry name" value="DNA-binding transcriptional regulator NtrC"/>
    <property type="match status" value="1"/>
</dbReference>
<evidence type="ECO:0000256" key="3">
    <source>
        <dbReference type="ARBA" id="ARBA00023015"/>
    </source>
</evidence>
<dbReference type="GO" id="GO:0005524">
    <property type="term" value="F:ATP binding"/>
    <property type="evidence" value="ECO:0007669"/>
    <property type="project" value="UniProtKB-KW"/>
</dbReference>
<dbReference type="SMART" id="SM00382">
    <property type="entry name" value="AAA"/>
    <property type="match status" value="1"/>
</dbReference>
<dbReference type="EMBL" id="CP002085">
    <property type="protein sequence ID" value="ADK84580.1"/>
    <property type="molecule type" value="Genomic_DNA"/>
</dbReference>
<keyword evidence="8" id="KW-1185">Reference proteome</keyword>
<dbReference type="CDD" id="cd00009">
    <property type="entry name" value="AAA"/>
    <property type="match status" value="1"/>
</dbReference>
<dbReference type="Proteomes" id="UP000009047">
    <property type="component" value="Chromosome"/>
</dbReference>
<dbReference type="Gene3D" id="1.10.8.60">
    <property type="match status" value="1"/>
</dbReference>
<proteinExistence type="predicted"/>
<evidence type="ECO:0000256" key="1">
    <source>
        <dbReference type="ARBA" id="ARBA00022741"/>
    </source>
</evidence>
<dbReference type="HOGENOM" id="CLU_573336_0_0_7"/>
<dbReference type="OrthoDB" id="5505356at2"/>
<dbReference type="PROSITE" id="PS00688">
    <property type="entry name" value="SIGMA54_INTERACT_3"/>
    <property type="match status" value="1"/>
</dbReference>
<gene>
    <name evidence="7" type="ordered locus">Deba_1212</name>
</gene>
<feature type="domain" description="Sigma-54 factor interaction" evidence="6">
    <location>
        <begin position="140"/>
        <end position="368"/>
    </location>
</feature>
<keyword evidence="2" id="KW-0067">ATP-binding</keyword>
<dbReference type="InterPro" id="IPR027417">
    <property type="entry name" value="P-loop_NTPase"/>
</dbReference>
<dbReference type="InterPro" id="IPR036388">
    <property type="entry name" value="WH-like_DNA-bd_sf"/>
</dbReference>
<dbReference type="PANTHER" id="PTHR32071">
    <property type="entry name" value="TRANSCRIPTIONAL REGULATORY PROTEIN"/>
    <property type="match status" value="1"/>
</dbReference>
<name>E1QFX0_DESB2</name>
<keyword evidence="1" id="KW-0547">Nucleotide-binding</keyword>